<dbReference type="Pfam" id="PF00480">
    <property type="entry name" value="ROK"/>
    <property type="match status" value="1"/>
</dbReference>
<dbReference type="SUPFAM" id="SSF53067">
    <property type="entry name" value="Actin-like ATPase domain"/>
    <property type="match status" value="1"/>
</dbReference>
<evidence type="ECO:0000313" key="3">
    <source>
        <dbReference type="Proteomes" id="UP001500729"/>
    </source>
</evidence>
<proteinExistence type="inferred from homology"/>
<accession>A0ABP3MAG3</accession>
<evidence type="ECO:0000256" key="1">
    <source>
        <dbReference type="ARBA" id="ARBA00006479"/>
    </source>
</evidence>
<dbReference type="Gene3D" id="1.10.10.10">
    <property type="entry name" value="Winged helix-like DNA-binding domain superfamily/Winged helix DNA-binding domain"/>
    <property type="match status" value="1"/>
</dbReference>
<dbReference type="InterPro" id="IPR036388">
    <property type="entry name" value="WH-like_DNA-bd_sf"/>
</dbReference>
<name>A0ABP3MAG3_SACER</name>
<organism evidence="2 3">
    <name type="scientific">Saccharopolyspora erythraea</name>
    <name type="common">Streptomyces erythraeus</name>
    <dbReference type="NCBI Taxonomy" id="1836"/>
    <lineage>
        <taxon>Bacteria</taxon>
        <taxon>Bacillati</taxon>
        <taxon>Actinomycetota</taxon>
        <taxon>Actinomycetes</taxon>
        <taxon>Pseudonocardiales</taxon>
        <taxon>Pseudonocardiaceae</taxon>
        <taxon>Saccharopolyspora</taxon>
    </lineage>
</organism>
<dbReference type="Gene3D" id="3.30.420.40">
    <property type="match status" value="2"/>
</dbReference>
<dbReference type="Proteomes" id="UP001500729">
    <property type="component" value="Unassembled WGS sequence"/>
</dbReference>
<dbReference type="InterPro" id="IPR000600">
    <property type="entry name" value="ROK"/>
</dbReference>
<reference evidence="3" key="1">
    <citation type="journal article" date="2019" name="Int. J. Syst. Evol. Microbiol.">
        <title>The Global Catalogue of Microorganisms (GCM) 10K type strain sequencing project: providing services to taxonomists for standard genome sequencing and annotation.</title>
        <authorList>
            <consortium name="The Broad Institute Genomics Platform"/>
            <consortium name="The Broad Institute Genome Sequencing Center for Infectious Disease"/>
            <person name="Wu L."/>
            <person name="Ma J."/>
        </authorList>
    </citation>
    <scope>NUCLEOTIDE SEQUENCE [LARGE SCALE GENOMIC DNA]</scope>
    <source>
        <strain evidence="3">JCM 10303</strain>
    </source>
</reference>
<protein>
    <submittedName>
        <fullName evidence="2">ROK family protein</fullName>
    </submittedName>
</protein>
<comment type="caution">
    <text evidence="2">The sequence shown here is derived from an EMBL/GenBank/DDBJ whole genome shotgun (WGS) entry which is preliminary data.</text>
</comment>
<comment type="similarity">
    <text evidence="1">Belongs to the ROK (NagC/XylR) family.</text>
</comment>
<dbReference type="PANTHER" id="PTHR18964:SF149">
    <property type="entry name" value="BIFUNCTIONAL UDP-N-ACETYLGLUCOSAMINE 2-EPIMERASE_N-ACETYLMANNOSAMINE KINASE"/>
    <property type="match status" value="1"/>
</dbReference>
<keyword evidence="3" id="KW-1185">Reference proteome</keyword>
<dbReference type="Pfam" id="PF12840">
    <property type="entry name" value="HTH_20"/>
    <property type="match status" value="1"/>
</dbReference>
<dbReference type="InterPro" id="IPR036390">
    <property type="entry name" value="WH_DNA-bd_sf"/>
</dbReference>
<sequence>MTTLTPAGPPRPRPGGVREANAALVLGAIRQEGPLSRAAISRRVSLSMATVSRQVAALAELGLVREVPELTRHGAIGRPRVPVDIDDSSIAACGVHIGVTTTTCGLADLRGGLLCSDRIPTPRSAPEDALATIAERVRALLRCRPERTVVGLGLATGGRVDIAEGLVDHDRLGWRAVPARTLLESATGLPVHLDGHVPAMANAEVLFGPGRAPRSLLYFYAREVVGVAIAVDGRPHRGPGRAGDIAHLPIGGDQRCRCGRTGCLEATVSEEAVTRRAVEAGVIAEPDMRLLGEADDAGDPVASRLLAERAQAIGRAVAMLRDVVDPDAVVLGGQAITDAPDYVDDLLHSFAAHTALPGGELPAITRFGPDVQAVAACTSVLGRLYGHPYALLGTENP</sequence>
<dbReference type="RefSeq" id="WP_009946300.1">
    <property type="nucleotide sequence ID" value="NZ_BAAAGS010000005.1"/>
</dbReference>
<dbReference type="PANTHER" id="PTHR18964">
    <property type="entry name" value="ROK (REPRESSOR, ORF, KINASE) FAMILY"/>
    <property type="match status" value="1"/>
</dbReference>
<gene>
    <name evidence="2" type="ORF">GCM10009533_11880</name>
</gene>
<dbReference type="EMBL" id="BAAAGS010000005">
    <property type="protein sequence ID" value="GAA0514558.1"/>
    <property type="molecule type" value="Genomic_DNA"/>
</dbReference>
<dbReference type="InterPro" id="IPR043129">
    <property type="entry name" value="ATPase_NBD"/>
</dbReference>
<evidence type="ECO:0000313" key="2">
    <source>
        <dbReference type="EMBL" id="GAA0514558.1"/>
    </source>
</evidence>
<dbReference type="SUPFAM" id="SSF46785">
    <property type="entry name" value="Winged helix' DNA-binding domain"/>
    <property type="match status" value="1"/>
</dbReference>